<dbReference type="PATRIC" id="fig|1341683.3.peg.2914"/>
<dbReference type="RefSeq" id="WP_004904545.1">
    <property type="nucleotide sequence ID" value="NZ_BBTI01000016.1"/>
</dbReference>
<accession>V2VIW5</accession>
<dbReference type="Proteomes" id="UP000018418">
    <property type="component" value="Unassembled WGS sequence"/>
</dbReference>
<sequence>MNRPIKNIMKDIKATKAKLSQDQLSGHNTKALQDKLQRLEVELCERVSASDNHFFKLFYKQAQEILNPDLFNKVRSIAHTRAIQQQT</sequence>
<dbReference type="HOGENOM" id="CLU_2476277_0_0_6"/>
<dbReference type="EMBL" id="AYEU01000015">
    <property type="protein sequence ID" value="ESK47469.1"/>
    <property type="molecule type" value="Genomic_DNA"/>
</dbReference>
<proteinExistence type="predicted"/>
<comment type="caution">
    <text evidence="1">The sequence shown here is derived from an EMBL/GenBank/DDBJ whole genome shotgun (WGS) entry which is preliminary data.</text>
</comment>
<dbReference type="AlphaFoldDB" id="V2VIW5"/>
<evidence type="ECO:0000313" key="2">
    <source>
        <dbReference type="Proteomes" id="UP000018418"/>
    </source>
</evidence>
<evidence type="ECO:0000313" key="1">
    <source>
        <dbReference type="EMBL" id="ESK47469.1"/>
    </source>
</evidence>
<organism evidence="1 2">
    <name type="scientific">Acinetobacter brisouii CIP 110357</name>
    <dbReference type="NCBI Taxonomy" id="1341683"/>
    <lineage>
        <taxon>Bacteria</taxon>
        <taxon>Pseudomonadati</taxon>
        <taxon>Pseudomonadota</taxon>
        <taxon>Gammaproteobacteria</taxon>
        <taxon>Moraxellales</taxon>
        <taxon>Moraxellaceae</taxon>
        <taxon>Acinetobacter</taxon>
    </lineage>
</organism>
<reference evidence="1 2" key="1">
    <citation type="submission" date="2013-10" db="EMBL/GenBank/DDBJ databases">
        <title>The Genome Sequence of Acinetobacter brisouii CIP 110357.</title>
        <authorList>
            <consortium name="The Broad Institute Genomics Platform"/>
            <consortium name="The Broad Institute Genome Sequencing Center for Infectious Disease"/>
            <person name="Cerqueira G."/>
            <person name="Feldgarden M."/>
            <person name="Courvalin P."/>
            <person name="Grillot-Courvalin C."/>
            <person name="Clermont D."/>
            <person name="Rocha E."/>
            <person name="Yoon E.-J."/>
            <person name="Nemec A."/>
            <person name="Young S.K."/>
            <person name="Zeng Q."/>
            <person name="Gargeya S."/>
            <person name="Fitzgerald M."/>
            <person name="Abouelleil A."/>
            <person name="Alvarado L."/>
            <person name="Berlin A.M."/>
            <person name="Chapman S.B."/>
            <person name="Gainer-Dewar J."/>
            <person name="Goldberg J."/>
            <person name="Gnerre S."/>
            <person name="Griggs A."/>
            <person name="Gujja S."/>
            <person name="Hansen M."/>
            <person name="Howarth C."/>
            <person name="Imamovic A."/>
            <person name="Ireland A."/>
            <person name="Larimer J."/>
            <person name="McCowan C."/>
            <person name="Murphy C."/>
            <person name="Pearson M."/>
            <person name="Poon T.W."/>
            <person name="Priest M."/>
            <person name="Roberts A."/>
            <person name="Saif S."/>
            <person name="Shea T."/>
            <person name="Sykes S."/>
            <person name="Wortman J."/>
            <person name="Nusbaum C."/>
            <person name="Birren B."/>
        </authorList>
    </citation>
    <scope>NUCLEOTIDE SEQUENCE [LARGE SCALE GENOMIC DNA]</scope>
    <source>
        <strain evidence="1 2">CIP 110357</strain>
    </source>
</reference>
<name>V2VIW5_9GAMM</name>
<protein>
    <submittedName>
        <fullName evidence="1">Uncharacterized protein</fullName>
    </submittedName>
</protein>
<keyword evidence="2" id="KW-1185">Reference proteome</keyword>
<gene>
    <name evidence="1" type="ORF">P255_02951</name>
</gene>